<sequence length="526" mass="59407">MSAKYLSFSIFIILIVCSCKEMVPKVESKPIPHTTELTGEALAHIHCASCHQFVPPDKLSKTIWKEDVLPAMAQRLGIYSNGILNDSLFGSPENAQIVKAAQIYPESPVISHEDWLKLENFYLKNAPDELQKTTYNENIVLGLKQFNYKEVKVAHRPPMTTMVKIRKEGIGLIFSDGKPNSNVLTFLDKNLELEKNMLTFQTPIHLEEKEDMSYLLSVGKNIFPNDFKNGRLQAYTNPSAAHEKIKLTSELDNLQRPVHIAFGDMNGNREEDLVVCEYGDHTGQLTLYEKGDDAYNRTVLKQESGAIKSVVADVNQDGRLDIICLMAQGDEGIFYLENLGLGNFKEKRWMQFSPLNGSQNFEFIDFNGDGFKDILYTCGDNADKTPILKDYHGVYLFLNDGQMNFEQAYFFRMNGAYKTISLDFDNDGDLDMAAISFFPDYAERPEESFVYFENQGDLNFKAQSFKNASNGRWLVMDAGDIDGDGDIDLALGSFVYFLAKDDATGLSKRWLKRSPSVAILENTLVP</sequence>
<organism evidence="2 3">
    <name type="scientific">Euzebyella saccharophila</name>
    <dbReference type="NCBI Taxonomy" id="679664"/>
    <lineage>
        <taxon>Bacteria</taxon>
        <taxon>Pseudomonadati</taxon>
        <taxon>Bacteroidota</taxon>
        <taxon>Flavobacteriia</taxon>
        <taxon>Flavobacteriales</taxon>
        <taxon>Flavobacteriaceae</taxon>
        <taxon>Euzebyella</taxon>
    </lineage>
</organism>
<evidence type="ECO:0000313" key="3">
    <source>
        <dbReference type="Proteomes" id="UP001595814"/>
    </source>
</evidence>
<dbReference type="Pfam" id="PF13517">
    <property type="entry name" value="FG-GAP_3"/>
    <property type="match status" value="2"/>
</dbReference>
<dbReference type="Proteomes" id="UP001595814">
    <property type="component" value="Unassembled WGS sequence"/>
</dbReference>
<protein>
    <submittedName>
        <fullName evidence="2">FG-GAP repeat domain-containing protein</fullName>
    </submittedName>
</protein>
<dbReference type="PANTHER" id="PTHR46580:SF4">
    <property type="entry name" value="ATP_GTP-BINDING PROTEIN"/>
    <property type="match status" value="1"/>
</dbReference>
<reference evidence="3" key="1">
    <citation type="journal article" date="2019" name="Int. J. Syst. Evol. Microbiol.">
        <title>The Global Catalogue of Microorganisms (GCM) 10K type strain sequencing project: providing services to taxonomists for standard genome sequencing and annotation.</title>
        <authorList>
            <consortium name="The Broad Institute Genomics Platform"/>
            <consortium name="The Broad Institute Genome Sequencing Center for Infectious Disease"/>
            <person name="Wu L."/>
            <person name="Ma J."/>
        </authorList>
    </citation>
    <scope>NUCLEOTIDE SEQUENCE [LARGE SCALE GENOMIC DNA]</scope>
    <source>
        <strain evidence="3">CECT 7477</strain>
    </source>
</reference>
<proteinExistence type="predicted"/>
<evidence type="ECO:0000313" key="2">
    <source>
        <dbReference type="EMBL" id="MFC4094276.1"/>
    </source>
</evidence>
<dbReference type="SUPFAM" id="SSF69318">
    <property type="entry name" value="Integrin alpha N-terminal domain"/>
    <property type="match status" value="1"/>
</dbReference>
<dbReference type="InterPro" id="IPR028994">
    <property type="entry name" value="Integrin_alpha_N"/>
</dbReference>
<name>A0ABV8JJ90_9FLAO</name>
<dbReference type="PROSITE" id="PS51257">
    <property type="entry name" value="PROKAR_LIPOPROTEIN"/>
    <property type="match status" value="1"/>
</dbReference>
<accession>A0ABV8JJ90</accession>
<keyword evidence="3" id="KW-1185">Reference proteome</keyword>
<dbReference type="InterPro" id="IPR013517">
    <property type="entry name" value="FG-GAP"/>
</dbReference>
<comment type="caution">
    <text evidence="2">The sequence shown here is derived from an EMBL/GenBank/DDBJ whole genome shotgun (WGS) entry which is preliminary data.</text>
</comment>
<keyword evidence="1" id="KW-0732">Signal</keyword>
<evidence type="ECO:0000256" key="1">
    <source>
        <dbReference type="ARBA" id="ARBA00022729"/>
    </source>
</evidence>
<dbReference type="Gene3D" id="2.130.10.130">
    <property type="entry name" value="Integrin alpha, N-terminal"/>
    <property type="match status" value="1"/>
</dbReference>
<dbReference type="EMBL" id="JBHSAW010000001">
    <property type="protein sequence ID" value="MFC4094276.1"/>
    <property type="molecule type" value="Genomic_DNA"/>
</dbReference>
<gene>
    <name evidence="2" type="ORF">ACFOUT_00215</name>
</gene>
<dbReference type="RefSeq" id="WP_192462524.1">
    <property type="nucleotide sequence ID" value="NZ_JACYFJ010000004.1"/>
</dbReference>
<dbReference type="PANTHER" id="PTHR46580">
    <property type="entry name" value="SENSOR KINASE-RELATED"/>
    <property type="match status" value="1"/>
</dbReference>